<accession>A0A834TSG7</accession>
<evidence type="ECO:0000256" key="1">
    <source>
        <dbReference type="PROSITE-ProRule" id="PRU00175"/>
    </source>
</evidence>
<organism evidence="4 5">
    <name type="scientific">Senna tora</name>
    <dbReference type="NCBI Taxonomy" id="362788"/>
    <lineage>
        <taxon>Eukaryota</taxon>
        <taxon>Viridiplantae</taxon>
        <taxon>Streptophyta</taxon>
        <taxon>Embryophyta</taxon>
        <taxon>Tracheophyta</taxon>
        <taxon>Spermatophyta</taxon>
        <taxon>Magnoliopsida</taxon>
        <taxon>eudicotyledons</taxon>
        <taxon>Gunneridae</taxon>
        <taxon>Pentapetalae</taxon>
        <taxon>rosids</taxon>
        <taxon>fabids</taxon>
        <taxon>Fabales</taxon>
        <taxon>Fabaceae</taxon>
        <taxon>Caesalpinioideae</taxon>
        <taxon>Cassia clade</taxon>
        <taxon>Senna</taxon>
    </lineage>
</organism>
<dbReference type="EMBL" id="JAAIUW010000006">
    <property type="protein sequence ID" value="KAF7826111.1"/>
    <property type="molecule type" value="Genomic_DNA"/>
</dbReference>
<keyword evidence="5" id="KW-1185">Reference proteome</keyword>
<dbReference type="SUPFAM" id="SSF57850">
    <property type="entry name" value="RING/U-box"/>
    <property type="match status" value="1"/>
</dbReference>
<proteinExistence type="predicted"/>
<dbReference type="AlphaFoldDB" id="A0A834TSG7"/>
<dbReference type="InterPro" id="IPR001841">
    <property type="entry name" value="Znf_RING"/>
</dbReference>
<feature type="domain" description="RING-type" evidence="3">
    <location>
        <begin position="141"/>
        <end position="183"/>
    </location>
</feature>
<dbReference type="GO" id="GO:0016740">
    <property type="term" value="F:transferase activity"/>
    <property type="evidence" value="ECO:0007669"/>
    <property type="project" value="InterPro"/>
</dbReference>
<keyword evidence="1" id="KW-0479">Metal-binding</keyword>
<dbReference type="SMART" id="SM00184">
    <property type="entry name" value="RING"/>
    <property type="match status" value="1"/>
</dbReference>
<evidence type="ECO:0000256" key="2">
    <source>
        <dbReference type="SAM" id="Phobius"/>
    </source>
</evidence>
<keyword evidence="2" id="KW-0812">Transmembrane</keyword>
<evidence type="ECO:0000313" key="4">
    <source>
        <dbReference type="EMBL" id="KAF7826111.1"/>
    </source>
</evidence>
<feature type="transmembrane region" description="Helical" evidence="2">
    <location>
        <begin position="38"/>
        <end position="60"/>
    </location>
</feature>
<dbReference type="GO" id="GO:0016567">
    <property type="term" value="P:protein ubiquitination"/>
    <property type="evidence" value="ECO:0007669"/>
    <property type="project" value="InterPro"/>
</dbReference>
<dbReference type="OrthoDB" id="1432118at2759"/>
<gene>
    <name evidence="4" type="ORF">G2W53_017275</name>
</gene>
<name>A0A834TSG7_9FABA</name>
<dbReference type="PANTHER" id="PTHR46592">
    <property type="entry name" value="RING-H2 FINGER PROTEIN ATL67"/>
    <property type="match status" value="1"/>
</dbReference>
<keyword evidence="1" id="KW-0862">Zinc</keyword>
<dbReference type="Proteomes" id="UP000634136">
    <property type="component" value="Unassembled WGS sequence"/>
</dbReference>
<dbReference type="InterPro" id="IPR013083">
    <property type="entry name" value="Znf_RING/FYVE/PHD"/>
</dbReference>
<sequence>MSSSTTAAAAAAAEPPIASVTATTDAASFLTNFGVESVFTKALILLFLFFFSIRVGFVVVRRIRENRADRINRHLLNHDTRHHHEPPAESNVNASTDAVVIDFDAAISAYPSFVYGVAAGAEGEGACSSAGGGACVNDTTCPICINEYEESEVMRIMPHCGHYFHLNCIDEWLKINWSCPVCRHSPLQQDQTPSCS</sequence>
<dbReference type="GO" id="GO:0008270">
    <property type="term" value="F:zinc ion binding"/>
    <property type="evidence" value="ECO:0007669"/>
    <property type="project" value="UniProtKB-KW"/>
</dbReference>
<evidence type="ECO:0000259" key="3">
    <source>
        <dbReference type="PROSITE" id="PS50089"/>
    </source>
</evidence>
<dbReference type="PANTHER" id="PTHR46592:SF6">
    <property type="entry name" value="RING-H2 FINGER PROTEIN ATL67"/>
    <property type="match status" value="1"/>
</dbReference>
<keyword evidence="2" id="KW-1133">Transmembrane helix</keyword>
<keyword evidence="1" id="KW-0863">Zinc-finger</keyword>
<keyword evidence="2" id="KW-0472">Membrane</keyword>
<dbReference type="Gene3D" id="3.30.40.10">
    <property type="entry name" value="Zinc/RING finger domain, C3HC4 (zinc finger)"/>
    <property type="match status" value="1"/>
</dbReference>
<dbReference type="Pfam" id="PF13639">
    <property type="entry name" value="zf-RING_2"/>
    <property type="match status" value="1"/>
</dbReference>
<comment type="caution">
    <text evidence="4">The sequence shown here is derived from an EMBL/GenBank/DDBJ whole genome shotgun (WGS) entry which is preliminary data.</text>
</comment>
<dbReference type="PROSITE" id="PS50089">
    <property type="entry name" value="ZF_RING_2"/>
    <property type="match status" value="1"/>
</dbReference>
<dbReference type="InterPro" id="IPR044289">
    <property type="entry name" value="ATL67-70"/>
</dbReference>
<protein>
    <submittedName>
        <fullName evidence="4">RING-H2 finger protein ATL67</fullName>
    </submittedName>
</protein>
<evidence type="ECO:0000313" key="5">
    <source>
        <dbReference type="Proteomes" id="UP000634136"/>
    </source>
</evidence>
<reference evidence="4" key="1">
    <citation type="submission" date="2020-09" db="EMBL/GenBank/DDBJ databases">
        <title>Genome-Enabled Discovery of Anthraquinone Biosynthesis in Senna tora.</title>
        <authorList>
            <person name="Kang S.-H."/>
            <person name="Pandey R.P."/>
            <person name="Lee C.-M."/>
            <person name="Sim J.-S."/>
            <person name="Jeong J.-T."/>
            <person name="Choi B.-S."/>
            <person name="Jung M."/>
            <person name="Ginzburg D."/>
            <person name="Zhao K."/>
            <person name="Won S.Y."/>
            <person name="Oh T.-J."/>
            <person name="Yu Y."/>
            <person name="Kim N.-H."/>
            <person name="Lee O.R."/>
            <person name="Lee T.-H."/>
            <person name="Bashyal P."/>
            <person name="Kim T.-S."/>
            <person name="Lee W.-H."/>
            <person name="Kawkins C."/>
            <person name="Kim C.-K."/>
            <person name="Kim J.S."/>
            <person name="Ahn B.O."/>
            <person name="Rhee S.Y."/>
            <person name="Sohng J.K."/>
        </authorList>
    </citation>
    <scope>NUCLEOTIDE SEQUENCE</scope>
    <source>
        <tissue evidence="4">Leaf</tissue>
    </source>
</reference>